<evidence type="ECO:0000313" key="3">
    <source>
        <dbReference type="EMBL" id="CEH15832.1"/>
    </source>
</evidence>
<feature type="compositionally biased region" description="Polar residues" evidence="1">
    <location>
        <begin position="529"/>
        <end position="550"/>
    </location>
</feature>
<feature type="region of interest" description="Disordered" evidence="1">
    <location>
        <begin position="457"/>
        <end position="478"/>
    </location>
</feature>
<dbReference type="Proteomes" id="UP000054845">
    <property type="component" value="Unassembled WGS sequence"/>
</dbReference>
<keyword evidence="2" id="KW-1133">Transmembrane helix</keyword>
<feature type="compositionally biased region" description="Polar residues" evidence="1">
    <location>
        <begin position="457"/>
        <end position="472"/>
    </location>
</feature>
<dbReference type="AlphaFoldDB" id="A0A0P1BHK8"/>
<reference evidence="3 4" key="1">
    <citation type="submission" date="2014-09" db="EMBL/GenBank/DDBJ databases">
        <authorList>
            <person name="Magalhaes I.L.F."/>
            <person name="Oliveira U."/>
            <person name="Santos F.R."/>
            <person name="Vidigal T.H.D.A."/>
            <person name="Brescovit A.D."/>
            <person name="Santos A.J."/>
        </authorList>
    </citation>
    <scope>NUCLEOTIDE SEQUENCE [LARGE SCALE GENOMIC DNA]</scope>
</reference>
<dbReference type="OrthoDB" id="10388380at2759"/>
<evidence type="ECO:0000313" key="4">
    <source>
        <dbReference type="Proteomes" id="UP000054845"/>
    </source>
</evidence>
<name>A0A0P1BHK8_9BASI</name>
<evidence type="ECO:0000256" key="2">
    <source>
        <dbReference type="SAM" id="Phobius"/>
    </source>
</evidence>
<feature type="compositionally biased region" description="Basic and acidic residues" evidence="1">
    <location>
        <begin position="660"/>
        <end position="680"/>
    </location>
</feature>
<feature type="region of interest" description="Disordered" evidence="1">
    <location>
        <begin position="628"/>
        <end position="742"/>
    </location>
</feature>
<feature type="region of interest" description="Disordered" evidence="1">
    <location>
        <begin position="291"/>
        <end position="321"/>
    </location>
</feature>
<organism evidence="3 4">
    <name type="scientific">Ceraceosorus bombacis</name>
    <dbReference type="NCBI Taxonomy" id="401625"/>
    <lineage>
        <taxon>Eukaryota</taxon>
        <taxon>Fungi</taxon>
        <taxon>Dikarya</taxon>
        <taxon>Basidiomycota</taxon>
        <taxon>Ustilaginomycotina</taxon>
        <taxon>Exobasidiomycetes</taxon>
        <taxon>Ceraceosorales</taxon>
        <taxon>Ceraceosoraceae</taxon>
        <taxon>Ceraceosorus</taxon>
    </lineage>
</organism>
<feature type="region of interest" description="Disordered" evidence="1">
    <location>
        <begin position="524"/>
        <end position="551"/>
    </location>
</feature>
<feature type="transmembrane region" description="Helical" evidence="2">
    <location>
        <begin position="325"/>
        <end position="346"/>
    </location>
</feature>
<protein>
    <submittedName>
        <fullName evidence="3">Uncharacterized protein</fullName>
    </submittedName>
</protein>
<evidence type="ECO:0000256" key="1">
    <source>
        <dbReference type="SAM" id="MobiDB-lite"/>
    </source>
</evidence>
<dbReference type="EMBL" id="CCYA01000272">
    <property type="protein sequence ID" value="CEH15832.1"/>
    <property type="molecule type" value="Genomic_DNA"/>
</dbReference>
<feature type="compositionally biased region" description="Polar residues" evidence="1">
    <location>
        <begin position="209"/>
        <end position="221"/>
    </location>
</feature>
<feature type="compositionally biased region" description="Low complexity" evidence="1">
    <location>
        <begin position="222"/>
        <end position="247"/>
    </location>
</feature>
<accession>A0A0P1BHK8</accession>
<sequence>MDTTTASAGMMRRRHKRTLEAVGSLERDVVGDALNGVVDVVNGVAHVGGDVLLKTTPALGQLGIKRDAGKVVEAVINLPPAIVYDVVHVAGDAAEIAASDAAGLGLKRDVGAAVGDAVNLPVAAVNNVGHVAGDAVRIVASVVGGLGLRDDDVQASELAERGLISGVLNGVGDLVGGLLGGHKQQPQPQPQPSPHPAPQPSPQPAPPSNNGGNNNADTARTSASNSNAGGTGANSSSSPGSEGAVAAQNDHDSASTSIASDAQRAADLNGASQTISFTDANGSLQTSIVAAPTSTGLPDGNGGHTTPSVVDANSPDPGKSDGSKIGVPIGIVAALIAGALLVFIVMRRRRSAVKERRASHYPGYTIAGSRNAKGLSGESWLRRPTTTYYGAADGTDDNAAQDPFHDEAEEPHMRERHHARLSMAPSYSDEVRSISPPAMAAGISNNAAAKFYNLPSAQAGSRMSGTDAYQTAESRETHMSINSEAETSHAHSVGLNHYMQEMEDNLAGHGNGTAAAGTFGAKTSSAASHSNYSADRSSQTTSSQHASLSSVGGVARYISREEFRARHRKQASSTNRTEYMYYDGSVTKNNGYQSRQPGMDAAGAAVSASKSFSPYEELQRGIRVARYSTGSDPFHDATSDIDSGPFRDSVGSDTQPQLKHAVEDPPRRNTKVKFEKDSIGERSAPPSVVVVDHDAESIDEYAQHGEDLLSGQADPFGNDNRRSQHARSGHERDSRASSQYAS</sequence>
<feature type="compositionally biased region" description="Basic and acidic residues" evidence="1">
    <location>
        <begin position="691"/>
        <end position="707"/>
    </location>
</feature>
<feature type="region of interest" description="Disordered" evidence="1">
    <location>
        <begin position="175"/>
        <end position="259"/>
    </location>
</feature>
<keyword evidence="2" id="KW-0472">Membrane</keyword>
<dbReference type="STRING" id="401625.A0A0P1BHK8"/>
<feature type="compositionally biased region" description="Pro residues" evidence="1">
    <location>
        <begin position="187"/>
        <end position="207"/>
    </location>
</feature>
<keyword evidence="2" id="KW-0812">Transmembrane</keyword>
<proteinExistence type="predicted"/>
<keyword evidence="4" id="KW-1185">Reference proteome</keyword>